<dbReference type="InterPro" id="IPR043502">
    <property type="entry name" value="DNA/RNA_pol_sf"/>
</dbReference>
<evidence type="ECO:0000313" key="1">
    <source>
        <dbReference type="EMBL" id="CAB4013926.1"/>
    </source>
</evidence>
<dbReference type="PANTHER" id="PTHR33050:SF7">
    <property type="entry name" value="RIBONUCLEASE H"/>
    <property type="match status" value="1"/>
</dbReference>
<name>A0A7D9IUR1_PARCT</name>
<gene>
    <name evidence="1" type="ORF">PACLA_8A059764</name>
</gene>
<feature type="non-terminal residue" evidence="1">
    <location>
        <position position="312"/>
    </location>
</feature>
<reference evidence="1" key="1">
    <citation type="submission" date="2020-04" db="EMBL/GenBank/DDBJ databases">
        <authorList>
            <person name="Alioto T."/>
            <person name="Alioto T."/>
            <person name="Gomez Garrido J."/>
        </authorList>
    </citation>
    <scope>NUCLEOTIDE SEQUENCE</scope>
    <source>
        <strain evidence="1">A484AB</strain>
    </source>
</reference>
<sequence>MQGVEIEELTVSSSEKCIVDNEITKLLMKGLIEPTNQESGEFISTIFLRPKKDGTFRVILNLKRLNEFVEYHHFKMDTIYTAIHLMKQGCFMASIDLQDAYYTVPVCPNHRKYLKFSWRGQLYQYSCLPNGLASAPRIFTKILKPVYASLRNKGHISFAYIDDSYLQDDNFEGCKTNVHDTTTMFDSLGFIPPSDQLFYRALERDKTQALKLQKGNYAANMTLSQDALADLRWWIYNIETSSKPVLASQPDMVIQSDASLLGWGAHSDGKHAGGPWGETEAKKNIWPDPKAPVNKSFAKDPGGISRGEREHT</sequence>
<evidence type="ECO:0000313" key="2">
    <source>
        <dbReference type="Proteomes" id="UP001152795"/>
    </source>
</evidence>
<dbReference type="Pfam" id="PF00078">
    <property type="entry name" value="RVT_1"/>
    <property type="match status" value="1"/>
</dbReference>
<keyword evidence="2" id="KW-1185">Reference proteome</keyword>
<dbReference type="CDD" id="cd03714">
    <property type="entry name" value="RT_DIRS1"/>
    <property type="match status" value="1"/>
</dbReference>
<dbReference type="OrthoDB" id="7477527at2759"/>
<dbReference type="InterPro" id="IPR052055">
    <property type="entry name" value="Hepadnavirus_pol/RT"/>
</dbReference>
<dbReference type="Proteomes" id="UP001152795">
    <property type="component" value="Unassembled WGS sequence"/>
</dbReference>
<proteinExistence type="predicted"/>
<accession>A0A7D9IUR1</accession>
<dbReference type="EMBL" id="CACRXK020008076">
    <property type="protein sequence ID" value="CAB4013926.1"/>
    <property type="molecule type" value="Genomic_DNA"/>
</dbReference>
<dbReference type="PROSITE" id="PS50878">
    <property type="entry name" value="RT_POL"/>
    <property type="match status" value="1"/>
</dbReference>
<dbReference type="PANTHER" id="PTHR33050">
    <property type="entry name" value="REVERSE TRANSCRIPTASE DOMAIN-CONTAINING PROTEIN"/>
    <property type="match status" value="1"/>
</dbReference>
<dbReference type="InterPro" id="IPR000477">
    <property type="entry name" value="RT_dom"/>
</dbReference>
<comment type="caution">
    <text evidence="1">The sequence shown here is derived from an EMBL/GenBank/DDBJ whole genome shotgun (WGS) entry which is preliminary data.</text>
</comment>
<dbReference type="AlphaFoldDB" id="A0A7D9IUR1"/>
<organism evidence="1 2">
    <name type="scientific">Paramuricea clavata</name>
    <name type="common">Red gorgonian</name>
    <name type="synonym">Violescent sea-whip</name>
    <dbReference type="NCBI Taxonomy" id="317549"/>
    <lineage>
        <taxon>Eukaryota</taxon>
        <taxon>Metazoa</taxon>
        <taxon>Cnidaria</taxon>
        <taxon>Anthozoa</taxon>
        <taxon>Octocorallia</taxon>
        <taxon>Malacalcyonacea</taxon>
        <taxon>Plexauridae</taxon>
        <taxon>Paramuricea</taxon>
    </lineage>
</organism>
<dbReference type="Gene3D" id="3.30.70.270">
    <property type="match status" value="1"/>
</dbReference>
<protein>
    <submittedName>
        <fullName evidence="1">Uncharacterized protein</fullName>
    </submittedName>
</protein>
<dbReference type="InterPro" id="IPR043128">
    <property type="entry name" value="Rev_trsase/Diguanyl_cyclase"/>
</dbReference>
<dbReference type="Gene3D" id="3.10.10.10">
    <property type="entry name" value="HIV Type 1 Reverse Transcriptase, subunit A, domain 1"/>
    <property type="match status" value="1"/>
</dbReference>
<dbReference type="SUPFAM" id="SSF56672">
    <property type="entry name" value="DNA/RNA polymerases"/>
    <property type="match status" value="1"/>
</dbReference>